<dbReference type="SUPFAM" id="SSF52096">
    <property type="entry name" value="ClpP/crotonase"/>
    <property type="match status" value="2"/>
</dbReference>
<dbReference type="Pfam" id="PF01343">
    <property type="entry name" value="Peptidase_S49"/>
    <property type="match status" value="2"/>
</dbReference>
<evidence type="ECO:0000313" key="8">
    <source>
        <dbReference type="EMBL" id="KRO95525.1"/>
    </source>
</evidence>
<dbReference type="GO" id="GO:0006465">
    <property type="term" value="P:signal peptide processing"/>
    <property type="evidence" value="ECO:0007669"/>
    <property type="project" value="InterPro"/>
</dbReference>
<evidence type="ECO:0000256" key="6">
    <source>
        <dbReference type="SAM" id="Phobius"/>
    </source>
</evidence>
<dbReference type="CDD" id="cd07023">
    <property type="entry name" value="S49_Sppa_N_C"/>
    <property type="match status" value="1"/>
</dbReference>
<gene>
    <name evidence="8" type="ORF">ABS10_00990</name>
</gene>
<evidence type="ECO:0000313" key="9">
    <source>
        <dbReference type="Proteomes" id="UP000051027"/>
    </source>
</evidence>
<comment type="similarity">
    <text evidence="1">Belongs to the peptidase S49 family.</text>
</comment>
<dbReference type="InterPro" id="IPR047217">
    <property type="entry name" value="S49_SppA_67K_type_N"/>
</dbReference>
<feature type="domain" description="Peptidase S49" evidence="7">
    <location>
        <begin position="134"/>
        <end position="264"/>
    </location>
</feature>
<accession>A0A0R2U7N4</accession>
<feature type="active site" description="Proton donor/acceptor" evidence="5">
    <location>
        <position position="202"/>
    </location>
</feature>
<keyword evidence="4" id="KW-0720">Serine protease</keyword>
<proteinExistence type="inferred from homology"/>
<keyword evidence="6" id="KW-1133">Transmembrane helix</keyword>
<dbReference type="InterPro" id="IPR029045">
    <property type="entry name" value="ClpP/crotonase-like_dom_sf"/>
</dbReference>
<dbReference type="CDD" id="cd07018">
    <property type="entry name" value="S49_SppA_67K_type"/>
    <property type="match status" value="1"/>
</dbReference>
<name>A0A0R2U7N4_9GAMM</name>
<keyword evidence="3" id="KW-0378">Hydrolase</keyword>
<dbReference type="PANTHER" id="PTHR33209:SF1">
    <property type="entry name" value="PEPTIDASE S49 DOMAIN-CONTAINING PROTEIN"/>
    <property type="match status" value="1"/>
</dbReference>
<evidence type="ECO:0000256" key="5">
    <source>
        <dbReference type="PIRSR" id="PIRSR001217-1"/>
    </source>
</evidence>
<comment type="caution">
    <text evidence="8">The sequence shown here is derived from an EMBL/GenBank/DDBJ whole genome shotgun (WGS) entry which is preliminary data.</text>
</comment>
<dbReference type="EMBL" id="LICS01000027">
    <property type="protein sequence ID" value="KRO95525.1"/>
    <property type="molecule type" value="Genomic_DNA"/>
</dbReference>
<dbReference type="Proteomes" id="UP000051027">
    <property type="component" value="Unassembled WGS sequence"/>
</dbReference>
<evidence type="ECO:0000256" key="4">
    <source>
        <dbReference type="ARBA" id="ARBA00022825"/>
    </source>
</evidence>
<organism evidence="8 9">
    <name type="scientific">SAR86 cluster bacterium BACL1 MAG-120820-bin45</name>
    <dbReference type="NCBI Taxonomy" id="1655612"/>
    <lineage>
        <taxon>Bacteria</taxon>
        <taxon>Pseudomonadati</taxon>
        <taxon>Pseudomonadota</taxon>
        <taxon>Gammaproteobacteria</taxon>
        <taxon>SAR86 cluster</taxon>
    </lineage>
</organism>
<dbReference type="PIRSF" id="PIRSF001217">
    <property type="entry name" value="Protease_4_SppA"/>
    <property type="match status" value="1"/>
</dbReference>
<keyword evidence="6" id="KW-0472">Membrane</keyword>
<dbReference type="InterPro" id="IPR004634">
    <property type="entry name" value="Pept_S49_pIV"/>
</dbReference>
<evidence type="ECO:0000256" key="1">
    <source>
        <dbReference type="ARBA" id="ARBA00008683"/>
    </source>
</evidence>
<keyword evidence="2" id="KW-0645">Protease</keyword>
<dbReference type="AlphaFoldDB" id="A0A0R2U7N4"/>
<evidence type="ECO:0000256" key="2">
    <source>
        <dbReference type="ARBA" id="ARBA00022670"/>
    </source>
</evidence>
<dbReference type="PANTHER" id="PTHR33209">
    <property type="entry name" value="PROTEASE 4"/>
    <property type="match status" value="1"/>
</dbReference>
<keyword evidence="6" id="KW-0812">Transmembrane</keyword>
<protein>
    <submittedName>
        <fullName evidence="8">Signal peptide peptidase SppA</fullName>
    </submittedName>
</protein>
<sequence length="609" mass="66497">MNALKSIFSLLGRFLERARTVMLNLGTAFVLIVITVAIIGGISSFGPDKIETEGRVLFLNPEGIVVDQEVYSSDFPFNFAGDSSAEQIQTRDLIALIRAAAKDDKIPAVLIDFSSTGFAGPTTAINIAKELKALRESGKRVIAYSDRLSSASYMMASQASEVWMHPVGSISVQGIGGMRPYQKELFENLKINFHNYSQGDFKSAVEGNTRTDMSENDRLQRTELLTPIWAEMKSLMASGRGIKASDIQYFADNYVGFFGEAAIGNIAYAQSNNIIDGTKSFPEFRQYMIENFGIDEEADTETYKIISYQAYADQMNEEFSESENVIALITAEGAIMEGDISQGVAGSTGIVKQIRSAHENKKTKAIVFRVNSPGGSIIASEMMRDELFVAKEKGIPVIVSMGDYAASGGVYIATPADYIFAEPTTITGSIGVAIALPTLENAMDYIGVKFDGVVTSKHGGWDPTQPIDDDLDKIFTGWGADAYDRFVGFVAESRSKPYEDIKAIAGGRVWIATSAKELGLVDGIGGVEDAIAYAVEMAALEDHVVKYYQKKLTPEDLILKEIFKNFNINIQEPVSFTMLEGLTEIYKTLAGIKNPQVLLTCELCLVDID</sequence>
<feature type="domain" description="Peptidase S49" evidence="7">
    <location>
        <begin position="391"/>
        <end position="539"/>
    </location>
</feature>
<dbReference type="GO" id="GO:0016020">
    <property type="term" value="C:membrane"/>
    <property type="evidence" value="ECO:0007669"/>
    <property type="project" value="InterPro"/>
</dbReference>
<feature type="transmembrane region" description="Helical" evidence="6">
    <location>
        <begin position="21"/>
        <end position="42"/>
    </location>
</feature>
<dbReference type="STRING" id="1655612.ABS10_00990"/>
<dbReference type="Gene3D" id="6.20.330.10">
    <property type="match status" value="1"/>
</dbReference>
<dbReference type="GO" id="GO:0008236">
    <property type="term" value="F:serine-type peptidase activity"/>
    <property type="evidence" value="ECO:0007669"/>
    <property type="project" value="UniProtKB-KW"/>
</dbReference>
<evidence type="ECO:0000256" key="3">
    <source>
        <dbReference type="ARBA" id="ARBA00022801"/>
    </source>
</evidence>
<reference evidence="8 9" key="1">
    <citation type="submission" date="2015-10" db="EMBL/GenBank/DDBJ databases">
        <title>Metagenome-Assembled Genomes uncover a global brackish microbiome.</title>
        <authorList>
            <person name="Hugerth L.W."/>
            <person name="Larsson J."/>
            <person name="Alneberg J."/>
            <person name="Lindh M.V."/>
            <person name="Legrand C."/>
            <person name="Pinhassi J."/>
            <person name="Andersson A.F."/>
        </authorList>
    </citation>
    <scope>NUCLEOTIDE SEQUENCE [LARGE SCALE GENOMIC DNA]</scope>
    <source>
        <strain evidence="8">BACL1 MAG-120820-bin45</strain>
    </source>
</reference>
<dbReference type="Gene3D" id="3.90.226.10">
    <property type="entry name" value="2-enoyl-CoA Hydratase, Chain A, domain 1"/>
    <property type="match status" value="2"/>
</dbReference>
<dbReference type="InterPro" id="IPR002142">
    <property type="entry name" value="Peptidase_S49"/>
</dbReference>
<feature type="active site" description="Nucleophile" evidence="5">
    <location>
        <position position="407"/>
    </location>
</feature>
<dbReference type="InterPro" id="IPR047272">
    <property type="entry name" value="S49_SppA_C"/>
</dbReference>
<dbReference type="NCBIfam" id="TIGR00705">
    <property type="entry name" value="SppA_67K"/>
    <property type="match status" value="1"/>
</dbReference>
<evidence type="ECO:0000259" key="7">
    <source>
        <dbReference type="Pfam" id="PF01343"/>
    </source>
</evidence>